<dbReference type="CDD" id="cd00090">
    <property type="entry name" value="HTH_ARSR"/>
    <property type="match status" value="1"/>
</dbReference>
<dbReference type="InterPro" id="IPR036390">
    <property type="entry name" value="WH_DNA-bd_sf"/>
</dbReference>
<dbReference type="InterPro" id="IPR050077">
    <property type="entry name" value="LexA_repressor"/>
</dbReference>
<name>A0ABZ1FRM1_9ACTN</name>
<dbReference type="InterPro" id="IPR036388">
    <property type="entry name" value="WH-like_DNA-bd_sf"/>
</dbReference>
<keyword evidence="3" id="KW-1185">Reference proteome</keyword>
<dbReference type="EMBL" id="CP109106">
    <property type="protein sequence ID" value="WSB72589.1"/>
    <property type="molecule type" value="Genomic_DNA"/>
</dbReference>
<dbReference type="GeneID" id="97318150"/>
<sequence length="70" mass="7845">MTAYVTDTQERIARVLRELTDGAGYPPSIREIAVAVGLSGSTVAYHLRALERHGIVSHTPHRSRSYQIRR</sequence>
<proteinExistence type="predicted"/>
<dbReference type="Pfam" id="PF01726">
    <property type="entry name" value="LexA_DNA_bind"/>
    <property type="match status" value="1"/>
</dbReference>
<gene>
    <name evidence="2" type="ORF">OG863_34130</name>
</gene>
<evidence type="ECO:0000259" key="1">
    <source>
        <dbReference type="Pfam" id="PF01726"/>
    </source>
</evidence>
<accession>A0ABZ1FRM1</accession>
<dbReference type="Gene3D" id="1.10.10.10">
    <property type="entry name" value="Winged helix-like DNA-binding domain superfamily/Winged helix DNA-binding domain"/>
    <property type="match status" value="1"/>
</dbReference>
<evidence type="ECO:0000313" key="2">
    <source>
        <dbReference type="EMBL" id="WSB72589.1"/>
    </source>
</evidence>
<dbReference type="RefSeq" id="WP_244416166.1">
    <property type="nucleotide sequence ID" value="NZ_CP108347.1"/>
</dbReference>
<dbReference type="Proteomes" id="UP001344251">
    <property type="component" value="Chromosome"/>
</dbReference>
<dbReference type="InterPro" id="IPR011991">
    <property type="entry name" value="ArsR-like_HTH"/>
</dbReference>
<dbReference type="InterPro" id="IPR006199">
    <property type="entry name" value="LexA_DNA-bd_dom"/>
</dbReference>
<evidence type="ECO:0000313" key="3">
    <source>
        <dbReference type="Proteomes" id="UP001344251"/>
    </source>
</evidence>
<reference evidence="2 3" key="1">
    <citation type="submission" date="2022-10" db="EMBL/GenBank/DDBJ databases">
        <title>The complete genomes of actinobacterial strains from the NBC collection.</title>
        <authorList>
            <person name="Joergensen T.S."/>
            <person name="Alvarez Arevalo M."/>
            <person name="Sterndorff E.B."/>
            <person name="Faurdal D."/>
            <person name="Vuksanovic O."/>
            <person name="Mourched A.-S."/>
            <person name="Charusanti P."/>
            <person name="Shaw S."/>
            <person name="Blin K."/>
            <person name="Weber T."/>
        </authorList>
    </citation>
    <scope>NUCLEOTIDE SEQUENCE [LARGE SCALE GENOMIC DNA]</scope>
    <source>
        <strain evidence="2 3">NBC 01774</strain>
    </source>
</reference>
<protein>
    <submittedName>
        <fullName evidence="2">Winged helix-turn-helix transcriptional regulator</fullName>
    </submittedName>
</protein>
<dbReference type="SUPFAM" id="SSF46785">
    <property type="entry name" value="Winged helix' DNA-binding domain"/>
    <property type="match status" value="1"/>
</dbReference>
<organism evidence="2 3">
    <name type="scientific">Streptomyces decoyicus</name>
    <dbReference type="NCBI Taxonomy" id="249567"/>
    <lineage>
        <taxon>Bacteria</taxon>
        <taxon>Bacillati</taxon>
        <taxon>Actinomycetota</taxon>
        <taxon>Actinomycetes</taxon>
        <taxon>Kitasatosporales</taxon>
        <taxon>Streptomycetaceae</taxon>
        <taxon>Streptomyces</taxon>
    </lineage>
</organism>
<dbReference type="PANTHER" id="PTHR33516">
    <property type="entry name" value="LEXA REPRESSOR"/>
    <property type="match status" value="1"/>
</dbReference>
<dbReference type="PANTHER" id="PTHR33516:SF2">
    <property type="entry name" value="LEXA REPRESSOR-RELATED"/>
    <property type="match status" value="1"/>
</dbReference>
<feature type="domain" description="LexA repressor DNA-binding" evidence="1">
    <location>
        <begin position="5"/>
        <end position="64"/>
    </location>
</feature>